<dbReference type="PANTHER" id="PTHR47765">
    <property type="entry name" value="3'-5' EXONUCLEASE DOMAIN-CONTAINING PROTEIN"/>
    <property type="match status" value="1"/>
</dbReference>
<feature type="compositionally biased region" description="Low complexity" evidence="1">
    <location>
        <begin position="1158"/>
        <end position="1182"/>
    </location>
</feature>
<feature type="compositionally biased region" description="Gly residues" evidence="1">
    <location>
        <begin position="1313"/>
        <end position="1325"/>
    </location>
</feature>
<feature type="region of interest" description="Disordered" evidence="1">
    <location>
        <begin position="1094"/>
        <end position="1118"/>
    </location>
</feature>
<dbReference type="InterPro" id="IPR052408">
    <property type="entry name" value="Exonuclease_MUT-7-like"/>
</dbReference>
<organism evidence="3 4">
    <name type="scientific">Lepraria neglecta</name>
    <dbReference type="NCBI Taxonomy" id="209136"/>
    <lineage>
        <taxon>Eukaryota</taxon>
        <taxon>Fungi</taxon>
        <taxon>Dikarya</taxon>
        <taxon>Ascomycota</taxon>
        <taxon>Pezizomycotina</taxon>
        <taxon>Lecanoromycetes</taxon>
        <taxon>OSLEUM clade</taxon>
        <taxon>Lecanoromycetidae</taxon>
        <taxon>Lecanorales</taxon>
        <taxon>Lecanorineae</taxon>
        <taxon>Stereocaulaceae</taxon>
        <taxon>Lepraria</taxon>
    </lineage>
</organism>
<dbReference type="GO" id="GO:0008408">
    <property type="term" value="F:3'-5' exonuclease activity"/>
    <property type="evidence" value="ECO:0007669"/>
    <property type="project" value="InterPro"/>
</dbReference>
<accession>A0AAE0DEE3</accession>
<dbReference type="Gene3D" id="3.30.420.10">
    <property type="entry name" value="Ribonuclease H-like superfamily/Ribonuclease H"/>
    <property type="match status" value="1"/>
</dbReference>
<dbReference type="FunFam" id="3.30.420.10:FF:000100">
    <property type="entry name" value="3'-5' exonuclease/helicase (Wrn), putative"/>
    <property type="match status" value="1"/>
</dbReference>
<sequence>MENTSSERAYYLGRDELLAKASTFEAPEVQNLLHSELGTPRPVMELRQELESRLAESPRIRIVAPNNSFIRRVRTGPELPGNGSVSGASRAPTLSPGEVDLPIRPTSTAGPDQNVDSRSAQPKAKLSREMKIPLYPSVRQRTIKSTKTQIIGRNPSRALLSNGVSRPKRRMKDPIIISGYATVNTSFRTNEARHIKKVQQSLLDLMLEIDRLLRGKFALPEMALKLRDLQNEIGFHEDALNGHFHSYRVTRAFFDNMSSPRPGYNINWAICDLERHLIREPFCSFQESQNRLWRAIRSLVSFRIFRIRALVPDREQRSQKRALFRWLDLSSRVTNELPGFDSCLELVTQRLESQYPNADARALVRHFLISSDMVMTRLRSLEHLWLRNGMVTAAGVQQSRDGMWRRAMLRWRKVHNGHVSVLQGLASWFALSLLECSQPSKQPQNLPARSQTDLAELKSNYEHLLMQRTSALLKELRWGRRLPQHFEDIIAGKVEVDVTKDVLRMNQEPMPRGAESAIGSEEQTAEAQEEWVDELSHSYPTSQSMNFLEEMNTKLKKLTEFIDQTIAVQAENGSANSIQAGRLTKTLSKSQREHQRVRFNKLRLKTMTSALTDKERSVFDAYVKEHRWATKDGRHLLKLKLHHQIQLHVFSDITYDNLNLIIEREILKRHSKVTKAEREPVYKAMRRAWSSLLLEAQEYPVLDHETADRIFKKWLLEHDEQLLAQVRPEGSSKPRAGAEQALGRVREDHDRDPVSSGTLDHSSASGLNFQPSQQLAYPDLSTAGCLAEREPLYPVLDVSQSTCGIEGPRTIEKGRSPLGDNCGSPPPPDDAPFCTPLGFHIPKAKLQQAMDAEPTSVGAYWQYTLYQGPEGDKDKVKVHYCKSKDATERICQLFLDEEVIGFDIEWKMNASATDGVKKNVALVQVASEERIALFHIARYPNAVTVDDFVAPTFKRIMESPNVSKVGVSVKGDCTRLRKFMNIESRGIFELSHLYKLVKFSSGDVKKINKVMVNLAQQVQEHLQLPLWKGELRLSDWSQDLNYQQIQYAASDSYAGFQLYHILESKRKALDPTPPRPAHAELNLPIRLANGQTVTTYEEAPETAEESSVGAEPDPPIPMEELARDFLNIEVEDPSPKGSTLGPSAKATTKKQTKAHQLSKTSSTSSAPASANSSSAPPASNKPLHPNVIEANAWATKHMNSLPADRKPVAKLADLRAYHLWYHQELEITQIASRLRDHPLAISTVAGYILRAIQAEHLPFPRKRVWALVPDVHRSFRMVYKAMIVKRLKEEERAKDNEALGDTEGGGRLRDGGSNEGGGGSQCSGA</sequence>
<dbReference type="GO" id="GO:0006139">
    <property type="term" value="P:nucleobase-containing compound metabolic process"/>
    <property type="evidence" value="ECO:0007669"/>
    <property type="project" value="InterPro"/>
</dbReference>
<reference evidence="3" key="1">
    <citation type="submission" date="2022-11" db="EMBL/GenBank/DDBJ databases">
        <title>Chromosomal genome sequence assembly and mating type (MAT) locus characterization of the leprose asexual lichenized fungus Lepraria neglecta (Nyl.) Erichsen.</title>
        <authorList>
            <person name="Allen J.L."/>
            <person name="Pfeffer B."/>
        </authorList>
    </citation>
    <scope>NUCLEOTIDE SEQUENCE</scope>
    <source>
        <strain evidence="3">Allen 5258</strain>
    </source>
</reference>
<evidence type="ECO:0000313" key="3">
    <source>
        <dbReference type="EMBL" id="KAK3167877.1"/>
    </source>
</evidence>
<feature type="region of interest" description="Disordered" evidence="1">
    <location>
        <begin position="727"/>
        <end position="767"/>
    </location>
</feature>
<dbReference type="EMBL" id="JASNWA010000010">
    <property type="protein sequence ID" value="KAK3167877.1"/>
    <property type="molecule type" value="Genomic_DNA"/>
</dbReference>
<feature type="region of interest" description="Disordered" evidence="1">
    <location>
        <begin position="73"/>
        <end position="125"/>
    </location>
</feature>
<dbReference type="InterPro" id="IPR002562">
    <property type="entry name" value="3'-5'_exonuclease_dom"/>
</dbReference>
<dbReference type="PANTHER" id="PTHR47765:SF2">
    <property type="entry name" value="EXONUCLEASE MUT-7 HOMOLOG"/>
    <property type="match status" value="1"/>
</dbReference>
<feature type="compositionally biased region" description="Polar residues" evidence="1">
    <location>
        <begin position="755"/>
        <end position="767"/>
    </location>
</feature>
<proteinExistence type="predicted"/>
<dbReference type="Pfam" id="PF01612">
    <property type="entry name" value="DNA_pol_A_exo1"/>
    <property type="match status" value="1"/>
</dbReference>
<dbReference type="Proteomes" id="UP001276659">
    <property type="component" value="Unassembled WGS sequence"/>
</dbReference>
<gene>
    <name evidence="3" type="ORF">OEA41_004323</name>
</gene>
<protein>
    <recommendedName>
        <fullName evidence="2">3'-5' exonuclease domain-containing protein</fullName>
    </recommendedName>
</protein>
<feature type="compositionally biased region" description="Polar residues" evidence="1">
    <location>
        <begin position="105"/>
        <end position="120"/>
    </location>
</feature>
<feature type="domain" description="3'-5' exonuclease" evidence="2">
    <location>
        <begin position="878"/>
        <end position="1067"/>
    </location>
</feature>
<keyword evidence="4" id="KW-1185">Reference proteome</keyword>
<dbReference type="InterPro" id="IPR012337">
    <property type="entry name" value="RNaseH-like_sf"/>
</dbReference>
<dbReference type="InterPro" id="IPR036397">
    <property type="entry name" value="RNaseH_sf"/>
</dbReference>
<feature type="region of interest" description="Disordered" evidence="1">
    <location>
        <begin position="1130"/>
        <end position="1184"/>
    </location>
</feature>
<name>A0AAE0DEE3_9LECA</name>
<feature type="compositionally biased region" description="Basic and acidic residues" evidence="1">
    <location>
        <begin position="744"/>
        <end position="753"/>
    </location>
</feature>
<dbReference type="CDD" id="cd06141">
    <property type="entry name" value="WRN_exo"/>
    <property type="match status" value="1"/>
</dbReference>
<feature type="region of interest" description="Disordered" evidence="1">
    <location>
        <begin position="1292"/>
        <end position="1325"/>
    </location>
</feature>
<evidence type="ECO:0000313" key="4">
    <source>
        <dbReference type="Proteomes" id="UP001276659"/>
    </source>
</evidence>
<dbReference type="SUPFAM" id="SSF53098">
    <property type="entry name" value="Ribonuclease H-like"/>
    <property type="match status" value="1"/>
</dbReference>
<dbReference type="SMART" id="SM00474">
    <property type="entry name" value="35EXOc"/>
    <property type="match status" value="1"/>
</dbReference>
<evidence type="ECO:0000256" key="1">
    <source>
        <dbReference type="SAM" id="MobiDB-lite"/>
    </source>
</evidence>
<dbReference type="GO" id="GO:0003676">
    <property type="term" value="F:nucleic acid binding"/>
    <property type="evidence" value="ECO:0007669"/>
    <property type="project" value="InterPro"/>
</dbReference>
<evidence type="ECO:0000259" key="2">
    <source>
        <dbReference type="SMART" id="SM00474"/>
    </source>
</evidence>
<comment type="caution">
    <text evidence="3">The sequence shown here is derived from an EMBL/GenBank/DDBJ whole genome shotgun (WGS) entry which is preliminary data.</text>
</comment>